<dbReference type="AlphaFoldDB" id="A0A8S2DRD9"/>
<dbReference type="Proteomes" id="UP000677228">
    <property type="component" value="Unassembled WGS sequence"/>
</dbReference>
<proteinExistence type="predicted"/>
<keyword evidence="1" id="KW-1133">Transmembrane helix</keyword>
<dbReference type="Proteomes" id="UP000682733">
    <property type="component" value="Unassembled WGS sequence"/>
</dbReference>
<protein>
    <submittedName>
        <fullName evidence="2">Uncharacterized protein</fullName>
    </submittedName>
</protein>
<comment type="caution">
    <text evidence="2">The sequence shown here is derived from an EMBL/GenBank/DDBJ whole genome shotgun (WGS) entry which is preliminary data.</text>
</comment>
<gene>
    <name evidence="2" type="ORF">OVA965_LOCUS15116</name>
    <name evidence="3" type="ORF">TMI583_LOCUS15122</name>
</gene>
<organism evidence="2 4">
    <name type="scientific">Didymodactylos carnosus</name>
    <dbReference type="NCBI Taxonomy" id="1234261"/>
    <lineage>
        <taxon>Eukaryota</taxon>
        <taxon>Metazoa</taxon>
        <taxon>Spiralia</taxon>
        <taxon>Gnathifera</taxon>
        <taxon>Rotifera</taxon>
        <taxon>Eurotatoria</taxon>
        <taxon>Bdelloidea</taxon>
        <taxon>Philodinida</taxon>
        <taxon>Philodinidae</taxon>
        <taxon>Didymodactylos</taxon>
    </lineage>
</organism>
<keyword evidence="1" id="KW-0472">Membrane</keyword>
<keyword evidence="1" id="KW-0812">Transmembrane</keyword>
<dbReference type="EMBL" id="CAJNOK010006723">
    <property type="protein sequence ID" value="CAF1012544.1"/>
    <property type="molecule type" value="Genomic_DNA"/>
</dbReference>
<feature type="transmembrane region" description="Helical" evidence="1">
    <location>
        <begin position="42"/>
        <end position="60"/>
    </location>
</feature>
<dbReference type="EMBL" id="CAJOBA010006732">
    <property type="protein sequence ID" value="CAF3781436.1"/>
    <property type="molecule type" value="Genomic_DNA"/>
</dbReference>
<feature type="transmembrane region" description="Helical" evidence="1">
    <location>
        <begin position="377"/>
        <end position="400"/>
    </location>
</feature>
<sequence>MHVSKRMVVKLKQKVKNLNLFEEPLKNDEERIVSEGKTSTRVFVVLLSLSVFVLILYYSIAQITILDTKELPSLAEFEMLQLQFQNTLNCPCSQISILYRSFISMNPRLHQVCSSSFVSNEYIKYLVDIYYTEANPTTAATRFQMLADMCQLANDTITDSLNLFYSSAFISGSAIRRDLFESQVDAFINVFGNTTTNSFARTLSTTRSLLRGNQLVTGTSSSFDISPGNTSLYQELSGEPVGFISTDYDNCTCVTDPRCATDLYLPVFNGGNVSVGHAIVPGFFHGCYEVEALLMSDLRCFYNYTCLSPFFEVGVHVTVLDSSIPTIYQQDANTETLLDNLFLETWNSSSSYSSYYNACAPLSCTYTASLHRPGIDILQAVIGLYGGLSTGLMFLVPVMLDILRSLKKKYYVPKKKTQEKHDVKGKQIDNREDKTVL</sequence>
<evidence type="ECO:0000313" key="4">
    <source>
        <dbReference type="Proteomes" id="UP000677228"/>
    </source>
</evidence>
<evidence type="ECO:0000256" key="1">
    <source>
        <dbReference type="SAM" id="Phobius"/>
    </source>
</evidence>
<evidence type="ECO:0000313" key="2">
    <source>
        <dbReference type="EMBL" id="CAF1012544.1"/>
    </source>
</evidence>
<reference evidence="2" key="1">
    <citation type="submission" date="2021-02" db="EMBL/GenBank/DDBJ databases">
        <authorList>
            <person name="Nowell W R."/>
        </authorList>
    </citation>
    <scope>NUCLEOTIDE SEQUENCE</scope>
</reference>
<evidence type="ECO:0000313" key="3">
    <source>
        <dbReference type="EMBL" id="CAF3781436.1"/>
    </source>
</evidence>
<name>A0A8S2DRD9_9BILA</name>
<accession>A0A8S2DRD9</accession>